<dbReference type="InterPro" id="IPR029044">
    <property type="entry name" value="Nucleotide-diphossugar_trans"/>
</dbReference>
<protein>
    <submittedName>
        <fullName evidence="3">Nucleotidyltransferase family protein</fullName>
    </submittedName>
</protein>
<dbReference type="PANTHER" id="PTHR43777:SF1">
    <property type="entry name" value="MOLYBDENUM COFACTOR CYTIDYLYLTRANSFERASE"/>
    <property type="match status" value="1"/>
</dbReference>
<dbReference type="Gene3D" id="3.90.550.10">
    <property type="entry name" value="Spore Coat Polysaccharide Biosynthesis Protein SpsA, Chain A"/>
    <property type="match status" value="1"/>
</dbReference>
<organism evidence="3 4">
    <name type="scientific">Methylomonas rapida</name>
    <dbReference type="NCBI Taxonomy" id="2963939"/>
    <lineage>
        <taxon>Bacteria</taxon>
        <taxon>Pseudomonadati</taxon>
        <taxon>Pseudomonadota</taxon>
        <taxon>Gammaproteobacteria</taxon>
        <taxon>Methylococcales</taxon>
        <taxon>Methylococcaceae</taxon>
        <taxon>Methylomonas</taxon>
    </lineage>
</organism>
<dbReference type="CDD" id="cd04182">
    <property type="entry name" value="GT_2_like_f"/>
    <property type="match status" value="1"/>
</dbReference>
<dbReference type="Pfam" id="PF12804">
    <property type="entry name" value="NTP_transf_3"/>
    <property type="match status" value="1"/>
</dbReference>
<name>A0ABY7GGK9_9GAMM</name>
<dbReference type="SUPFAM" id="SSF53448">
    <property type="entry name" value="Nucleotide-diphospho-sugar transferases"/>
    <property type="match status" value="1"/>
</dbReference>
<evidence type="ECO:0000256" key="1">
    <source>
        <dbReference type="ARBA" id="ARBA00022842"/>
    </source>
</evidence>
<accession>A0ABY7GGK9</accession>
<dbReference type="EMBL" id="CP113517">
    <property type="protein sequence ID" value="WAR44405.1"/>
    <property type="molecule type" value="Genomic_DNA"/>
</dbReference>
<keyword evidence="4" id="KW-1185">Reference proteome</keyword>
<dbReference type="Proteomes" id="UP001162780">
    <property type="component" value="Chromosome"/>
</dbReference>
<evidence type="ECO:0000259" key="2">
    <source>
        <dbReference type="Pfam" id="PF12804"/>
    </source>
</evidence>
<gene>
    <name evidence="3" type="ORF">NM686_018930</name>
</gene>
<evidence type="ECO:0000313" key="4">
    <source>
        <dbReference type="Proteomes" id="UP001162780"/>
    </source>
</evidence>
<reference evidence="3" key="1">
    <citation type="submission" date="2022-11" db="EMBL/GenBank/DDBJ databases">
        <title>Methylomonas rapida sp. nov., Carotenoid-Producing Obligate Methanotrophs with High Growth Characteristics and Biotechnological Potential.</title>
        <authorList>
            <person name="Tikhonova E.N."/>
            <person name="Suleimanov R.Z."/>
            <person name="Miroshnikov K."/>
            <person name="Oshkin I.Y."/>
            <person name="Belova S.E."/>
            <person name="Danilova O.V."/>
            <person name="Ashikhmin A."/>
            <person name="Konopkin A."/>
            <person name="But S.Y."/>
            <person name="Khmelenina V.N."/>
            <person name="Kuznetsov N."/>
            <person name="Pimenov N.V."/>
            <person name="Dedysh S.N."/>
        </authorList>
    </citation>
    <scope>NUCLEOTIDE SEQUENCE</scope>
    <source>
        <strain evidence="3">MP1</strain>
    </source>
</reference>
<proteinExistence type="predicted"/>
<dbReference type="RefSeq" id="WP_255189381.1">
    <property type="nucleotide sequence ID" value="NZ_CP113517.1"/>
</dbReference>
<feature type="domain" description="MobA-like NTP transferase" evidence="2">
    <location>
        <begin position="6"/>
        <end position="163"/>
    </location>
</feature>
<dbReference type="InterPro" id="IPR025877">
    <property type="entry name" value="MobA-like_NTP_Trfase"/>
</dbReference>
<keyword evidence="1" id="KW-0460">Magnesium</keyword>
<evidence type="ECO:0000313" key="3">
    <source>
        <dbReference type="EMBL" id="WAR44405.1"/>
    </source>
</evidence>
<dbReference type="PANTHER" id="PTHR43777">
    <property type="entry name" value="MOLYBDENUM COFACTOR CYTIDYLYLTRANSFERASE"/>
    <property type="match status" value="1"/>
</dbReference>
<sequence length="196" mass="20333">MSLVVGILLAAGASTRFGADKLLQPLTEGEAVAVRACRNLLLGTDQVLAVVRSGSDVLAERLRDEGASVHVCDDAGLGMGASLAFAVQASADALGWVVALADMPWIEPSTIVRVTDALRAGATIAAPSWQGQRGHPVGFAGALRQPLQGLTGDVGAKSVIQAHGAQLRLLPCDDPGILLDIDQPNDLNKRNGKRFL</sequence>